<organism>
    <name type="scientific">Culex quinquefasciatus</name>
    <name type="common">Southern house mosquito</name>
    <name type="synonym">Culex pungens</name>
    <dbReference type="NCBI Taxonomy" id="7176"/>
    <lineage>
        <taxon>Eukaryota</taxon>
        <taxon>Metazoa</taxon>
        <taxon>Ecdysozoa</taxon>
        <taxon>Arthropoda</taxon>
        <taxon>Hexapoda</taxon>
        <taxon>Insecta</taxon>
        <taxon>Pterygota</taxon>
        <taxon>Neoptera</taxon>
        <taxon>Endopterygota</taxon>
        <taxon>Diptera</taxon>
        <taxon>Nematocera</taxon>
        <taxon>Culicoidea</taxon>
        <taxon>Culicidae</taxon>
        <taxon>Culicinae</taxon>
        <taxon>Culicini</taxon>
        <taxon>Culex</taxon>
        <taxon>Culex</taxon>
    </lineage>
</organism>
<reference evidence="2" key="1">
    <citation type="submission" date="2007-03" db="EMBL/GenBank/DDBJ databases">
        <title>Annotation of Culex pipiens quinquefasciatus.</title>
        <authorList>
            <consortium name="The Broad Institute Genome Sequencing Platform"/>
            <person name="Atkinson P.W."/>
            <person name="Hemingway J."/>
            <person name="Christensen B.M."/>
            <person name="Higgs S."/>
            <person name="Kodira C."/>
            <person name="Hannick L."/>
            <person name="Megy K."/>
            <person name="O'Leary S."/>
            <person name="Pearson M."/>
            <person name="Haas B.J."/>
            <person name="Mauceli E."/>
            <person name="Wortman J.R."/>
            <person name="Lee N.H."/>
            <person name="Guigo R."/>
            <person name="Stanke M."/>
            <person name="Alvarado L."/>
            <person name="Amedeo P."/>
            <person name="Antoine C.H."/>
            <person name="Arensburger P."/>
            <person name="Bidwell S.L."/>
            <person name="Crawford M."/>
            <person name="Camaro F."/>
            <person name="Devon K."/>
            <person name="Engels R."/>
            <person name="Hammond M."/>
            <person name="Howarth C."/>
            <person name="Koehrsen M."/>
            <person name="Lawson D."/>
            <person name="Montgomery P."/>
            <person name="Nene V."/>
            <person name="Nusbaum C."/>
            <person name="Puiu D."/>
            <person name="Romero-Severson J."/>
            <person name="Severson D.W."/>
            <person name="Shumway M."/>
            <person name="Sisk P."/>
            <person name="Stolte C."/>
            <person name="Zeng Q."/>
            <person name="Eisenstadt E."/>
            <person name="Fraser-Liggett C."/>
            <person name="Strausberg R."/>
            <person name="Galagan J."/>
            <person name="Birren B."/>
            <person name="Collins F.H."/>
        </authorList>
    </citation>
    <scope>NUCLEOTIDE SEQUENCE [LARGE SCALE GENOMIC DNA]</scope>
    <source>
        <strain evidence="2">JHB</strain>
    </source>
</reference>
<sequence>MCCSCYHHHPAPDSNFMNRIKVADDPETLRIKQNTKNISNVAYHGDLQKKAAMERQRECTEIIDSKDAI</sequence>
<dbReference type="InParanoid" id="B0W858"/>
<dbReference type="EnsemblMetazoa" id="CPIJ003000-RA">
    <property type="protein sequence ID" value="CPIJ003000-PA"/>
    <property type="gene ID" value="CPIJ003000"/>
</dbReference>
<dbReference type="eggNOG" id="KOG1702">
    <property type="taxonomic scope" value="Eukaryota"/>
</dbReference>
<dbReference type="InterPro" id="IPR000900">
    <property type="entry name" value="Nebulin_repeat"/>
</dbReference>
<dbReference type="Proteomes" id="UP000002320">
    <property type="component" value="Unassembled WGS sequence"/>
</dbReference>
<dbReference type="Pfam" id="PF00880">
    <property type="entry name" value="Nebulin"/>
    <property type="match status" value="1"/>
</dbReference>
<keyword evidence="1" id="KW-0677">Repeat</keyword>
<evidence type="ECO:0000313" key="4">
    <source>
        <dbReference type="Proteomes" id="UP000002320"/>
    </source>
</evidence>
<dbReference type="SMART" id="SM00227">
    <property type="entry name" value="NEBU"/>
    <property type="match status" value="1"/>
</dbReference>
<evidence type="ECO:0000256" key="1">
    <source>
        <dbReference type="ARBA" id="ARBA00022737"/>
    </source>
</evidence>
<dbReference type="VEuPathDB" id="VectorBase:CPIJ003000"/>
<dbReference type="OrthoDB" id="10070368at2759"/>
<dbReference type="STRING" id="7176.B0W858"/>
<protein>
    <submittedName>
        <fullName evidence="2 3">Uncharacterized protein</fullName>
    </submittedName>
</protein>
<dbReference type="HOGENOM" id="CLU_2778376_0_0_1"/>
<keyword evidence="4" id="KW-1185">Reference proteome</keyword>
<reference evidence="3" key="2">
    <citation type="submission" date="2021-02" db="UniProtKB">
        <authorList>
            <consortium name="EnsemblMetazoa"/>
        </authorList>
    </citation>
    <scope>IDENTIFICATION</scope>
    <source>
        <strain evidence="3">JHB</strain>
    </source>
</reference>
<dbReference type="EMBL" id="DS231857">
    <property type="protein sequence ID" value="EDS38683.1"/>
    <property type="molecule type" value="Genomic_DNA"/>
</dbReference>
<dbReference type="KEGG" id="cqu:CpipJ_CPIJ003000"/>
<dbReference type="VEuPathDB" id="VectorBase:CQUJHB007742"/>
<dbReference type="AlphaFoldDB" id="B0W858"/>
<gene>
    <name evidence="3" type="primary">6034598</name>
    <name evidence="2" type="ORF">CpipJ_CPIJ003000</name>
</gene>
<evidence type="ECO:0000313" key="2">
    <source>
        <dbReference type="EMBL" id="EDS38683.1"/>
    </source>
</evidence>
<name>B0W858_CULQU</name>
<dbReference type="PROSITE" id="PS51216">
    <property type="entry name" value="NEBULIN"/>
    <property type="match status" value="1"/>
</dbReference>
<proteinExistence type="predicted"/>
<accession>B0W858</accession>
<dbReference type="GO" id="GO:0005737">
    <property type="term" value="C:cytoplasm"/>
    <property type="evidence" value="ECO:0007669"/>
    <property type="project" value="UniProtKB-ARBA"/>
</dbReference>
<evidence type="ECO:0000313" key="3">
    <source>
        <dbReference type="EnsemblMetazoa" id="CPIJ003000-PA"/>
    </source>
</evidence>